<evidence type="ECO:0000313" key="4">
    <source>
        <dbReference type="EMBL" id="KYP62320.1"/>
    </source>
</evidence>
<dbReference type="EMBL" id="CM003610">
    <property type="protein sequence ID" value="KYP62320.1"/>
    <property type="molecule type" value="Genomic_DNA"/>
</dbReference>
<protein>
    <submittedName>
        <fullName evidence="4">Uncharacterized protein</fullName>
    </submittedName>
</protein>
<name>A0A151T5M0_CAJCA</name>
<dbReference type="STRING" id="3821.A0A151T5M0"/>
<dbReference type="GO" id="GO:0017183">
    <property type="term" value="P:protein histidyl modification to diphthamide"/>
    <property type="evidence" value="ECO:0007669"/>
    <property type="project" value="TreeGrafter"/>
</dbReference>
<sequence>MDTSHCYLKGNADAVEFCPHDSYHNVLAVSTYTLQEGYQPSRHGSISHFNVDVDTGHFDMVFSEETSRISEKKWNPPGGHVSPFLAQADADGYLRIKMLQGCCNGVEGMDLVLGSFL</sequence>
<dbReference type="Gramene" id="C.cajan_16370.t">
    <property type="protein sequence ID" value="C.cajan_16370.t.cds1"/>
    <property type="gene ID" value="C.cajan_16370"/>
</dbReference>
<reference evidence="4 5" key="1">
    <citation type="journal article" date="2012" name="Nat. Biotechnol.">
        <title>Draft genome sequence of pigeonpea (Cajanus cajan), an orphan legume crop of resource-poor farmers.</title>
        <authorList>
            <person name="Varshney R.K."/>
            <person name="Chen W."/>
            <person name="Li Y."/>
            <person name="Bharti A.K."/>
            <person name="Saxena R.K."/>
            <person name="Schlueter J.A."/>
            <person name="Donoghue M.T."/>
            <person name="Azam S."/>
            <person name="Fan G."/>
            <person name="Whaley A.M."/>
            <person name="Farmer A.D."/>
            <person name="Sheridan J."/>
            <person name="Iwata A."/>
            <person name="Tuteja R."/>
            <person name="Penmetsa R.V."/>
            <person name="Wu W."/>
            <person name="Upadhyaya H.D."/>
            <person name="Yang S.P."/>
            <person name="Shah T."/>
            <person name="Saxena K.B."/>
            <person name="Michael T."/>
            <person name="McCombie W.R."/>
            <person name="Yang B."/>
            <person name="Zhang G."/>
            <person name="Yang H."/>
            <person name="Wang J."/>
            <person name="Spillane C."/>
            <person name="Cook D.R."/>
            <person name="May G.D."/>
            <person name="Xu X."/>
            <person name="Jackson S.A."/>
        </authorList>
    </citation>
    <scope>NUCLEOTIDE SEQUENCE [LARGE SCALE GENOMIC DNA]</scope>
    <source>
        <strain evidence="5">cv. Asha</strain>
    </source>
</reference>
<organism evidence="4 5">
    <name type="scientific">Cajanus cajan</name>
    <name type="common">Pigeon pea</name>
    <name type="synonym">Cajanus indicus</name>
    <dbReference type="NCBI Taxonomy" id="3821"/>
    <lineage>
        <taxon>Eukaryota</taxon>
        <taxon>Viridiplantae</taxon>
        <taxon>Streptophyta</taxon>
        <taxon>Embryophyta</taxon>
        <taxon>Tracheophyta</taxon>
        <taxon>Spermatophyta</taxon>
        <taxon>Magnoliopsida</taxon>
        <taxon>eudicotyledons</taxon>
        <taxon>Gunneridae</taxon>
        <taxon>Pentapetalae</taxon>
        <taxon>rosids</taxon>
        <taxon>fabids</taxon>
        <taxon>Fabales</taxon>
        <taxon>Fabaceae</taxon>
        <taxon>Papilionoideae</taxon>
        <taxon>50 kb inversion clade</taxon>
        <taxon>NPAAA clade</taxon>
        <taxon>indigoferoid/millettioid clade</taxon>
        <taxon>Phaseoleae</taxon>
        <taxon>Cajanus</taxon>
    </lineage>
</organism>
<accession>A0A151T5M0</accession>
<dbReference type="PANTHER" id="PTHR46042:SF1">
    <property type="entry name" value="DIPHTHINE METHYLTRANSFERASE"/>
    <property type="match status" value="1"/>
</dbReference>
<proteinExistence type="predicted"/>
<evidence type="ECO:0000313" key="5">
    <source>
        <dbReference type="Proteomes" id="UP000075243"/>
    </source>
</evidence>
<dbReference type="AlphaFoldDB" id="A0A151T5M0"/>
<keyword evidence="5" id="KW-1185">Reference proteome</keyword>
<dbReference type="GO" id="GO:0061685">
    <property type="term" value="F:diphthine methylesterase activity"/>
    <property type="evidence" value="ECO:0007669"/>
    <property type="project" value="TreeGrafter"/>
</dbReference>
<gene>
    <name evidence="4" type="ORF">KK1_016852</name>
</gene>
<evidence type="ECO:0000256" key="1">
    <source>
        <dbReference type="ARBA" id="ARBA00022574"/>
    </source>
</evidence>
<evidence type="ECO:0000256" key="2">
    <source>
        <dbReference type="ARBA" id="ARBA00022737"/>
    </source>
</evidence>
<dbReference type="Proteomes" id="UP000075243">
    <property type="component" value="Chromosome 8"/>
</dbReference>
<evidence type="ECO:0000256" key="3">
    <source>
        <dbReference type="ARBA" id="ARBA00043952"/>
    </source>
</evidence>
<dbReference type="PANTHER" id="PTHR46042">
    <property type="entry name" value="DIPHTHINE METHYLTRANSFERASE"/>
    <property type="match status" value="1"/>
</dbReference>
<keyword evidence="1" id="KW-0853">WD repeat</keyword>
<dbReference type="InterPro" id="IPR052415">
    <property type="entry name" value="Diphthine_MTase"/>
</dbReference>
<dbReference type="GO" id="GO:0005737">
    <property type="term" value="C:cytoplasm"/>
    <property type="evidence" value="ECO:0007669"/>
    <property type="project" value="TreeGrafter"/>
</dbReference>
<keyword evidence="2" id="KW-0677">Repeat</keyword>
<comment type="pathway">
    <text evidence="3">Protein modification.</text>
</comment>